<dbReference type="Proteomes" id="UP001320119">
    <property type="component" value="Chromosome"/>
</dbReference>
<evidence type="ECO:0000256" key="5">
    <source>
        <dbReference type="ARBA" id="ARBA00022603"/>
    </source>
</evidence>
<evidence type="ECO:0000256" key="9">
    <source>
        <dbReference type="ARBA" id="ARBA00048326"/>
    </source>
</evidence>
<name>A0AAN2BM22_9GAMM</name>
<dbReference type="AlphaFoldDB" id="A0AAN2BM22"/>
<accession>A0AAN2BM22</accession>
<keyword evidence="5 10" id="KW-0489">Methyltransferase</keyword>
<evidence type="ECO:0000256" key="6">
    <source>
        <dbReference type="ARBA" id="ARBA00022679"/>
    </source>
</evidence>
<evidence type="ECO:0000256" key="4">
    <source>
        <dbReference type="ARBA" id="ARBA00013682"/>
    </source>
</evidence>
<dbReference type="Pfam" id="PF03602">
    <property type="entry name" value="Cons_hypoth95"/>
    <property type="match status" value="1"/>
</dbReference>
<keyword evidence="6 10" id="KW-0808">Transferase</keyword>
<dbReference type="KEGG" id="marq:MARGE09_P3940"/>
<reference evidence="10 11" key="1">
    <citation type="journal article" date="2022" name="IScience">
        <title>An ultrasensitive nanofiber-based assay for enzymatic hydrolysis and deep-sea microbial degradation of cellulose.</title>
        <authorList>
            <person name="Tsudome M."/>
            <person name="Tachioka M."/>
            <person name="Miyazaki M."/>
            <person name="Uchimura K."/>
            <person name="Tsuda M."/>
            <person name="Takaki Y."/>
            <person name="Deguchi S."/>
        </authorList>
    </citation>
    <scope>NUCLEOTIDE SEQUENCE [LARGE SCALE GENOMIC DNA]</scope>
    <source>
        <strain evidence="10 11">GE09</strain>
    </source>
</reference>
<proteinExistence type="inferred from homology"/>
<evidence type="ECO:0000256" key="7">
    <source>
        <dbReference type="ARBA" id="ARBA00031268"/>
    </source>
</evidence>
<evidence type="ECO:0000256" key="8">
    <source>
        <dbReference type="ARBA" id="ARBA00033371"/>
    </source>
</evidence>
<comment type="function">
    <text evidence="1">Specifically methylates the guanine in position 966 of 16S rRNA in the assembled 30S particle.</text>
</comment>
<dbReference type="GO" id="GO:0052913">
    <property type="term" value="F:16S rRNA (guanine(966)-N(2))-methyltransferase activity"/>
    <property type="evidence" value="ECO:0007669"/>
    <property type="project" value="UniProtKB-EC"/>
</dbReference>
<dbReference type="InterPro" id="IPR002052">
    <property type="entry name" value="DNA_methylase_N6_adenine_CS"/>
</dbReference>
<dbReference type="NCBIfam" id="TIGR00095">
    <property type="entry name" value="16S rRNA (guanine(966)-N(2))-methyltransferase RsmD"/>
    <property type="match status" value="1"/>
</dbReference>
<keyword evidence="11" id="KW-1185">Reference proteome</keyword>
<evidence type="ECO:0000256" key="3">
    <source>
        <dbReference type="ARBA" id="ARBA00012141"/>
    </source>
</evidence>
<dbReference type="EC" id="2.1.1.171" evidence="3"/>
<dbReference type="InterPro" id="IPR029063">
    <property type="entry name" value="SAM-dependent_MTases_sf"/>
</dbReference>
<dbReference type="RefSeq" id="WP_236985010.1">
    <property type="nucleotide sequence ID" value="NZ_AP023086.1"/>
</dbReference>
<dbReference type="InterPro" id="IPR004398">
    <property type="entry name" value="RNA_MeTrfase_RsmD"/>
</dbReference>
<dbReference type="PANTHER" id="PTHR43542:SF1">
    <property type="entry name" value="METHYLTRANSFERASE"/>
    <property type="match status" value="1"/>
</dbReference>
<gene>
    <name evidence="10" type="ORF">MARGE09_P3940</name>
</gene>
<protein>
    <recommendedName>
        <fullName evidence="4">Ribosomal RNA small subunit methyltransferase D</fullName>
        <ecNumber evidence="3">2.1.1.171</ecNumber>
    </recommendedName>
    <alternativeName>
        <fullName evidence="7">16S rRNA m2G966 methyltransferase</fullName>
    </alternativeName>
    <alternativeName>
        <fullName evidence="8">rRNA (guanine-N(2)-)-methyltransferase</fullName>
    </alternativeName>
</protein>
<dbReference type="SUPFAM" id="SSF53335">
    <property type="entry name" value="S-adenosyl-L-methionine-dependent methyltransferases"/>
    <property type="match status" value="1"/>
</dbReference>
<dbReference type="PANTHER" id="PTHR43542">
    <property type="entry name" value="METHYLTRANSFERASE"/>
    <property type="match status" value="1"/>
</dbReference>
<evidence type="ECO:0000313" key="10">
    <source>
        <dbReference type="EMBL" id="BCD99738.1"/>
    </source>
</evidence>
<comment type="catalytic activity">
    <reaction evidence="9">
        <text>guanosine(966) in 16S rRNA + S-adenosyl-L-methionine = N(2)-methylguanosine(966) in 16S rRNA + S-adenosyl-L-homocysteine + H(+)</text>
        <dbReference type="Rhea" id="RHEA:23548"/>
        <dbReference type="Rhea" id="RHEA-COMP:10211"/>
        <dbReference type="Rhea" id="RHEA-COMP:10212"/>
        <dbReference type="ChEBI" id="CHEBI:15378"/>
        <dbReference type="ChEBI" id="CHEBI:57856"/>
        <dbReference type="ChEBI" id="CHEBI:59789"/>
        <dbReference type="ChEBI" id="CHEBI:74269"/>
        <dbReference type="ChEBI" id="CHEBI:74481"/>
        <dbReference type="EC" id="2.1.1.171"/>
    </reaction>
</comment>
<evidence type="ECO:0000256" key="1">
    <source>
        <dbReference type="ARBA" id="ARBA00002649"/>
    </source>
</evidence>
<comment type="similarity">
    <text evidence="2">Belongs to the methyltransferase superfamily. RsmD family.</text>
</comment>
<dbReference type="CDD" id="cd02440">
    <property type="entry name" value="AdoMet_MTases"/>
    <property type="match status" value="1"/>
</dbReference>
<evidence type="ECO:0000313" key="11">
    <source>
        <dbReference type="Proteomes" id="UP001320119"/>
    </source>
</evidence>
<evidence type="ECO:0000256" key="2">
    <source>
        <dbReference type="ARBA" id="ARBA00005269"/>
    </source>
</evidence>
<sequence length="230" mass="25547">MRADAYILHGFPWFHHSSIQEYFVTSRNRPKAHKPQANSQVGATNVKIIAGQWRGRVLRFPEVDGLRPTGNRIRETAFNWLMPVVHGSRCLDAFSGSGALGFEALSRGAASAVMLEPNRTANQHLQDNASLLGASQCKIFGTKAEQWLAIPATEQFDIVFIDPPFALDLWPDVLNKLEENGWLSADAWIYIETPKGYALGTPGSWQLHRSKQAGQVTFALYRRGNAMPAS</sequence>
<dbReference type="Gene3D" id="3.40.50.150">
    <property type="entry name" value="Vaccinia Virus protein VP39"/>
    <property type="match status" value="1"/>
</dbReference>
<dbReference type="EMBL" id="AP023086">
    <property type="protein sequence ID" value="BCD99738.1"/>
    <property type="molecule type" value="Genomic_DNA"/>
</dbReference>
<dbReference type="GO" id="GO:0003676">
    <property type="term" value="F:nucleic acid binding"/>
    <property type="evidence" value="ECO:0007669"/>
    <property type="project" value="InterPro"/>
</dbReference>
<organism evidence="10 11">
    <name type="scientific">Marinagarivorans cellulosilyticus</name>
    <dbReference type="NCBI Taxonomy" id="2721545"/>
    <lineage>
        <taxon>Bacteria</taxon>
        <taxon>Pseudomonadati</taxon>
        <taxon>Pseudomonadota</taxon>
        <taxon>Gammaproteobacteria</taxon>
        <taxon>Cellvibrionales</taxon>
        <taxon>Cellvibrionaceae</taxon>
        <taxon>Marinagarivorans</taxon>
    </lineage>
</organism>
<dbReference type="PROSITE" id="PS00092">
    <property type="entry name" value="N6_MTASE"/>
    <property type="match status" value="1"/>
</dbReference>